<dbReference type="InterPro" id="IPR052972">
    <property type="entry name" value="Sacsin_chaperone_reg"/>
</dbReference>
<protein>
    <recommendedName>
        <fullName evidence="2">Sacsin/Nov domain-containing protein</fullName>
    </recommendedName>
</protein>
<dbReference type="GO" id="GO:0030544">
    <property type="term" value="F:Hsp70 protein binding"/>
    <property type="evidence" value="ECO:0007669"/>
    <property type="project" value="TreeGrafter"/>
</dbReference>
<dbReference type="AlphaFoldDB" id="A0A814APA4"/>
<dbReference type="Proteomes" id="UP000663852">
    <property type="component" value="Unassembled WGS sequence"/>
</dbReference>
<feature type="compositionally biased region" description="Polar residues" evidence="1">
    <location>
        <begin position="49"/>
        <end position="67"/>
    </location>
</feature>
<comment type="caution">
    <text evidence="3">The sequence shown here is derived from an EMBL/GenBank/DDBJ whole genome shotgun (WGS) entry which is preliminary data.</text>
</comment>
<dbReference type="InterPro" id="IPR058210">
    <property type="entry name" value="SACS/Nov_dom"/>
</dbReference>
<organism evidence="3 4">
    <name type="scientific">Adineta ricciae</name>
    <name type="common">Rotifer</name>
    <dbReference type="NCBI Taxonomy" id="249248"/>
    <lineage>
        <taxon>Eukaryota</taxon>
        <taxon>Metazoa</taxon>
        <taxon>Spiralia</taxon>
        <taxon>Gnathifera</taxon>
        <taxon>Rotifera</taxon>
        <taxon>Eurotatoria</taxon>
        <taxon>Bdelloidea</taxon>
        <taxon>Adinetida</taxon>
        <taxon>Adinetidae</taxon>
        <taxon>Adineta</taxon>
    </lineage>
</organism>
<dbReference type="PANTHER" id="PTHR15600:SF42">
    <property type="entry name" value="SACSIN"/>
    <property type="match status" value="1"/>
</dbReference>
<sequence>MMRKFRRIFRAPSTPPSAAAPTKDETMHKTHSCDSTLDDDASYVKKRSSPVTNCSNSTESPKTTNPIPHSPLPSISDEKQYAKMRVISSPVFQLRDIIHALLTSSSYDLISTFLTYGQLLGASSIHGYLVDPTNDTQLLINDDHTSSQGIALYVTYDMKLSDQQWKDQFGIHESTSTKSKNPTTFFPLTDYLCILSGSRVIFYDPNERIINEDRAFVSIFDLETDDVTAFKDQFSKLDYFLFKSKTYYNGTLIRLPLRTILTQKQTLNDLKQQIYKYFNLNNSLIDLLLMQLNLSTIDFDYTRDFEIFQRFLSYEKHSISSIHDNQSTTQIIHLTLSRLINEINTSDVSCWLLSTHTNQSDIGKSKTELKLLLPLTPLSLASESHNSSAQSYKYQLIQITSSRTLYCHSTASVNLSAKDDLSTHLRQMNFPQAYALFLKDLSRLIKPTITSPSNLSIDLIWELMPDIDEHQRLWNDKHQYTSQSQPQVHLINKIIPDMWKEIGKQELFYSVTDGWGYVAIEDMIINNVEAGPIQDVLTFVFSEANAPIVILPSHVINGLCRYSNKQYLQVMTPFHASELLAKNSSLLLRLSFQQKVSLLKYIILNDPDPSLVLELELLPLANHTFATFQTKQAITVYVMDRNLNFLKLFHKEQHDRFLNPMIDQDLFDKLSSKNFQATAQQLQFEILLDRCWLTATIRNDFFQRSAFVVEARTSLQRTIIYSILTFEFNLER</sequence>
<name>A0A814APA4_ADIRI</name>
<evidence type="ECO:0000256" key="1">
    <source>
        <dbReference type="SAM" id="MobiDB-lite"/>
    </source>
</evidence>
<accession>A0A814APA4</accession>
<feature type="compositionally biased region" description="Basic and acidic residues" evidence="1">
    <location>
        <begin position="22"/>
        <end position="32"/>
    </location>
</feature>
<gene>
    <name evidence="3" type="ORF">EDS130_LOCUS10540</name>
</gene>
<dbReference type="PANTHER" id="PTHR15600">
    <property type="entry name" value="SACSIN"/>
    <property type="match status" value="1"/>
</dbReference>
<proteinExistence type="predicted"/>
<feature type="region of interest" description="Disordered" evidence="1">
    <location>
        <begin position="1"/>
        <end position="75"/>
    </location>
</feature>
<evidence type="ECO:0000313" key="4">
    <source>
        <dbReference type="Proteomes" id="UP000663852"/>
    </source>
</evidence>
<dbReference type="Pfam" id="PF25794">
    <property type="entry name" value="SACS"/>
    <property type="match status" value="1"/>
</dbReference>
<feature type="domain" description="Sacsin/Nov" evidence="2">
    <location>
        <begin position="134"/>
        <end position="279"/>
    </location>
</feature>
<evidence type="ECO:0000259" key="2">
    <source>
        <dbReference type="Pfam" id="PF25794"/>
    </source>
</evidence>
<dbReference type="OrthoDB" id="1262810at2759"/>
<evidence type="ECO:0000313" key="3">
    <source>
        <dbReference type="EMBL" id="CAF0916433.1"/>
    </source>
</evidence>
<reference evidence="3" key="1">
    <citation type="submission" date="2021-02" db="EMBL/GenBank/DDBJ databases">
        <authorList>
            <person name="Nowell W R."/>
        </authorList>
    </citation>
    <scope>NUCLEOTIDE SEQUENCE</scope>
</reference>
<dbReference type="EMBL" id="CAJNOJ010000037">
    <property type="protein sequence ID" value="CAF0916433.1"/>
    <property type="molecule type" value="Genomic_DNA"/>
</dbReference>